<gene>
    <name evidence="2" type="ORF">ACHIPV_20770</name>
    <name evidence="1" type="ORF">ACHIRB_20975</name>
</gene>
<evidence type="ECO:0000313" key="3">
    <source>
        <dbReference type="Proteomes" id="UP001609176"/>
    </source>
</evidence>
<name>A0ABW7KB69_9NOCA</name>
<dbReference type="RefSeq" id="WP_395125602.1">
    <property type="nucleotide sequence ID" value="NZ_JBIMSN010000096.1"/>
</dbReference>
<organism evidence="1 4">
    <name type="scientific">Antrihabitans spumae</name>
    <dbReference type="NCBI Taxonomy" id="3373370"/>
    <lineage>
        <taxon>Bacteria</taxon>
        <taxon>Bacillati</taxon>
        <taxon>Actinomycetota</taxon>
        <taxon>Actinomycetes</taxon>
        <taxon>Mycobacteriales</taxon>
        <taxon>Nocardiaceae</taxon>
        <taxon>Antrihabitans</taxon>
    </lineage>
</organism>
<keyword evidence="4" id="KW-1185">Reference proteome</keyword>
<sequence length="296" mass="31823">MATLMPELFGDRLTVSMAMSNPSYIMTRISDVADKTLILDSFFSPYGGTVQGGAILYNVLAAKDRYLNGDVAERKEGAEYAVVEGTDPEARLAPVRDWGGKFATSDEQIHRNDVSYLTIQVDQLANTIARKLNVAALATLDAELDALGGAADIVGHNWDDVVTTGPESTLTPNRERPAADFALAQLSADGDELGIKFDTLLVHPEQAFALTVAYAENLTTVLNSAGLTMKSSPYITPGKAYITRSGAAGTVGFEKPLTVDVYDDRSIRSKWTQAYAVPAYAVEQPRAVRRILGLAA</sequence>
<dbReference type="EMBL" id="JBIMSP010000039">
    <property type="protein sequence ID" value="MFH5244287.1"/>
    <property type="molecule type" value="Genomic_DNA"/>
</dbReference>
<dbReference type="Pfam" id="PF25209">
    <property type="entry name" value="Phage_capsid_4"/>
    <property type="match status" value="1"/>
</dbReference>
<evidence type="ECO:0000313" key="2">
    <source>
        <dbReference type="EMBL" id="MFH5244287.1"/>
    </source>
</evidence>
<evidence type="ECO:0000313" key="4">
    <source>
        <dbReference type="Proteomes" id="UP001609219"/>
    </source>
</evidence>
<dbReference type="NCBIfam" id="NF042926">
    <property type="entry name" value="capsid_Caudo_1"/>
    <property type="match status" value="1"/>
</dbReference>
<reference evidence="3 4" key="1">
    <citation type="submission" date="2024-10" db="EMBL/GenBank/DDBJ databases">
        <authorList>
            <person name="Riesco R."/>
        </authorList>
    </citation>
    <scope>NUCLEOTIDE SEQUENCE [LARGE SCALE GENOMIC DNA]</scope>
    <source>
        <strain evidence="2 3">NCIMB 15448</strain>
        <strain evidence="1 4">NCIMB 15450</strain>
    </source>
</reference>
<evidence type="ECO:0000313" key="1">
    <source>
        <dbReference type="EMBL" id="MFH5231017.1"/>
    </source>
</evidence>
<dbReference type="Proteomes" id="UP001609176">
    <property type="component" value="Unassembled WGS sequence"/>
</dbReference>
<dbReference type="InterPro" id="IPR049995">
    <property type="entry name" value="Capsid_mycobact-type"/>
</dbReference>
<dbReference type="Proteomes" id="UP001609219">
    <property type="component" value="Unassembled WGS sequence"/>
</dbReference>
<proteinExistence type="predicted"/>
<accession>A0ABW7KB69</accession>
<protein>
    <submittedName>
        <fullName evidence="1">Major capsid protein</fullName>
    </submittedName>
</protein>
<dbReference type="EMBL" id="JBIMSN010000096">
    <property type="protein sequence ID" value="MFH5231017.1"/>
    <property type="molecule type" value="Genomic_DNA"/>
</dbReference>
<comment type="caution">
    <text evidence="1">The sequence shown here is derived from an EMBL/GenBank/DDBJ whole genome shotgun (WGS) entry which is preliminary data.</text>
</comment>